<dbReference type="PROSITE" id="PS50983">
    <property type="entry name" value="FE_B12_PBP"/>
    <property type="match status" value="1"/>
</dbReference>
<organism evidence="6 7">
    <name type="scientific">Corynebacterium xerosis</name>
    <dbReference type="NCBI Taxonomy" id="1725"/>
    <lineage>
        <taxon>Bacteria</taxon>
        <taxon>Bacillati</taxon>
        <taxon>Actinomycetota</taxon>
        <taxon>Actinomycetes</taxon>
        <taxon>Mycobacteriales</taxon>
        <taxon>Corynebacteriaceae</taxon>
        <taxon>Corynebacterium</taxon>
    </lineage>
</organism>
<gene>
    <name evidence="6" type="ORF">CJ204_02470</name>
</gene>
<dbReference type="RefSeq" id="WP_102212079.1">
    <property type="nucleotide sequence ID" value="NZ_PNHF01000003.1"/>
</dbReference>
<dbReference type="GO" id="GO:1901678">
    <property type="term" value="P:iron coordination entity transport"/>
    <property type="evidence" value="ECO:0007669"/>
    <property type="project" value="UniProtKB-ARBA"/>
</dbReference>
<dbReference type="EMBL" id="PNHF01000003">
    <property type="protein sequence ID" value="PMC63130.1"/>
    <property type="molecule type" value="Genomic_DNA"/>
</dbReference>
<sequence length="320" mass="33796">MNHNHGRKRTIKAAALAAVTVLALTGCSRGDGGAETAAGATNGEGVERVAAVGLGDADTLLALGIEPVLVAPWGAEGDVDESGVGPWSKELLGDARPDVVYGTGTGFTAEAVEKIAASDPTKIIAVNNAVDEQAKKDLEAIAPVTLHDEGHADWQVPWDSQVGTISEAVGKPEEGEKLIADTEAKFTEFKKAHPETAGQTAAIVMPYDGKIGLYTDGDGRGQFIEDLGYTIPDELQKTDDGTFYKDFAPENYADLDDVDVLFVLDYMGAADALKKDPTFMNLDVVKDGRVRFLDSDTGNAMSMPNPVTIPWAIGKFSAQL</sequence>
<keyword evidence="4" id="KW-0732">Signal</keyword>
<dbReference type="CDD" id="cd01146">
    <property type="entry name" value="FhuD"/>
    <property type="match status" value="1"/>
</dbReference>
<dbReference type="SUPFAM" id="SSF53807">
    <property type="entry name" value="Helical backbone' metal receptor"/>
    <property type="match status" value="1"/>
</dbReference>
<dbReference type="PROSITE" id="PS51257">
    <property type="entry name" value="PROKAR_LIPOPROTEIN"/>
    <property type="match status" value="1"/>
</dbReference>
<evidence type="ECO:0000313" key="6">
    <source>
        <dbReference type="EMBL" id="PMC63130.1"/>
    </source>
</evidence>
<proteinExistence type="inferred from homology"/>
<evidence type="ECO:0000256" key="3">
    <source>
        <dbReference type="ARBA" id="ARBA00022448"/>
    </source>
</evidence>
<dbReference type="Gene3D" id="3.40.50.1980">
    <property type="entry name" value="Nitrogenase molybdenum iron protein domain"/>
    <property type="match status" value="2"/>
</dbReference>
<dbReference type="InterPro" id="IPR002491">
    <property type="entry name" value="ABC_transptr_periplasmic_BD"/>
</dbReference>
<evidence type="ECO:0000256" key="1">
    <source>
        <dbReference type="ARBA" id="ARBA00004196"/>
    </source>
</evidence>
<evidence type="ECO:0000256" key="2">
    <source>
        <dbReference type="ARBA" id="ARBA00008814"/>
    </source>
</evidence>
<dbReference type="PANTHER" id="PTHR30532">
    <property type="entry name" value="IRON III DICITRATE-BINDING PERIPLASMIC PROTEIN"/>
    <property type="match status" value="1"/>
</dbReference>
<evidence type="ECO:0000259" key="5">
    <source>
        <dbReference type="PROSITE" id="PS50983"/>
    </source>
</evidence>
<name>A0A2N6T1B8_9CORY</name>
<feature type="domain" description="Fe/B12 periplasmic-binding" evidence="5">
    <location>
        <begin position="48"/>
        <end position="320"/>
    </location>
</feature>
<keyword evidence="3" id="KW-0813">Transport</keyword>
<comment type="similarity">
    <text evidence="2">Belongs to the bacterial solute-binding protein 8 family.</text>
</comment>
<protein>
    <submittedName>
        <fullName evidence="6">Iron siderophore-binding protein</fullName>
    </submittedName>
</protein>
<evidence type="ECO:0000313" key="7">
    <source>
        <dbReference type="Proteomes" id="UP000235363"/>
    </source>
</evidence>
<accession>A0A2N6T1B8</accession>
<reference evidence="6 7" key="1">
    <citation type="submission" date="2017-09" db="EMBL/GenBank/DDBJ databases">
        <title>Bacterial strain isolated from the female urinary microbiota.</title>
        <authorList>
            <person name="Thomas-White K."/>
            <person name="Kumar N."/>
            <person name="Forster S."/>
            <person name="Putonti C."/>
            <person name="Lawley T."/>
            <person name="Wolfe A.J."/>
        </authorList>
    </citation>
    <scope>NUCLEOTIDE SEQUENCE [LARGE SCALE GENOMIC DNA]</scope>
    <source>
        <strain evidence="6 7">UMB0908</strain>
    </source>
</reference>
<dbReference type="PANTHER" id="PTHR30532:SF24">
    <property type="entry name" value="FERRIC ENTEROBACTIN-BINDING PERIPLASMIC PROTEIN FEPB"/>
    <property type="match status" value="1"/>
</dbReference>
<comment type="subcellular location">
    <subcellularLocation>
        <location evidence="1">Cell envelope</location>
    </subcellularLocation>
</comment>
<dbReference type="AlphaFoldDB" id="A0A2N6T1B8"/>
<dbReference type="Proteomes" id="UP000235363">
    <property type="component" value="Unassembled WGS sequence"/>
</dbReference>
<comment type="caution">
    <text evidence="6">The sequence shown here is derived from an EMBL/GenBank/DDBJ whole genome shotgun (WGS) entry which is preliminary data.</text>
</comment>
<dbReference type="Pfam" id="PF01497">
    <property type="entry name" value="Peripla_BP_2"/>
    <property type="match status" value="1"/>
</dbReference>
<dbReference type="GO" id="GO:0030288">
    <property type="term" value="C:outer membrane-bounded periplasmic space"/>
    <property type="evidence" value="ECO:0007669"/>
    <property type="project" value="TreeGrafter"/>
</dbReference>
<dbReference type="InterPro" id="IPR051313">
    <property type="entry name" value="Bact_iron-sidero_bind"/>
</dbReference>
<evidence type="ECO:0000256" key="4">
    <source>
        <dbReference type="ARBA" id="ARBA00022729"/>
    </source>
</evidence>